<feature type="compositionally biased region" description="Polar residues" evidence="1">
    <location>
        <begin position="328"/>
        <end position="338"/>
    </location>
</feature>
<dbReference type="EMBL" id="JAPCWZ010000003">
    <property type="protein sequence ID" value="KAK8875280.1"/>
    <property type="molecule type" value="Genomic_DNA"/>
</dbReference>
<dbReference type="Pfam" id="PF00004">
    <property type="entry name" value="AAA"/>
    <property type="match status" value="1"/>
</dbReference>
<dbReference type="InterPro" id="IPR027417">
    <property type="entry name" value="P-loop_NTPase"/>
</dbReference>
<feature type="region of interest" description="Disordered" evidence="1">
    <location>
        <begin position="320"/>
        <end position="346"/>
    </location>
</feature>
<keyword evidence="3" id="KW-0378">Hydrolase</keyword>
<dbReference type="PANTHER" id="PTHR46411:SF3">
    <property type="entry name" value="AAA+ ATPASE DOMAIN-CONTAINING PROTEIN"/>
    <property type="match status" value="1"/>
</dbReference>
<evidence type="ECO:0000313" key="3">
    <source>
        <dbReference type="EMBL" id="KAK8875280.1"/>
    </source>
</evidence>
<comment type="caution">
    <text evidence="3">The sequence shown here is derived from an EMBL/GenBank/DDBJ whole genome shotgun (WGS) entry which is preliminary data.</text>
</comment>
<evidence type="ECO:0000259" key="2">
    <source>
        <dbReference type="SMART" id="SM00382"/>
    </source>
</evidence>
<evidence type="ECO:0000313" key="4">
    <source>
        <dbReference type="Proteomes" id="UP001390339"/>
    </source>
</evidence>
<dbReference type="Pfam" id="PF22942">
    <property type="entry name" value="DUF7025"/>
    <property type="match status" value="1"/>
</dbReference>
<accession>A0ABR2JC63</accession>
<organism evidence="3 4">
    <name type="scientific">Apiospora arundinis</name>
    <dbReference type="NCBI Taxonomy" id="335852"/>
    <lineage>
        <taxon>Eukaryota</taxon>
        <taxon>Fungi</taxon>
        <taxon>Dikarya</taxon>
        <taxon>Ascomycota</taxon>
        <taxon>Pezizomycotina</taxon>
        <taxon>Sordariomycetes</taxon>
        <taxon>Xylariomycetidae</taxon>
        <taxon>Amphisphaeriales</taxon>
        <taxon>Apiosporaceae</taxon>
        <taxon>Apiospora</taxon>
    </lineage>
</organism>
<feature type="compositionally biased region" description="Basic and acidic residues" evidence="1">
    <location>
        <begin position="9"/>
        <end position="18"/>
    </location>
</feature>
<dbReference type="Proteomes" id="UP001390339">
    <property type="component" value="Unassembled WGS sequence"/>
</dbReference>
<sequence>MDTTPDRGFPLEDHHNLGGDDSSPDLEDRSSGNECIYPQERWSEFTSHKQESEDLDKRMAQHIIVHRWKQGKTLDWISYSITLRGEALKTLAVVLEGYPGIDTSVEEFVLHKPHKPVLHRWEAFKELRDTVEDPKHRENATVLISVFDDAMSASGDVITTLNKTGRIECDKLDLAFSLGEIVVLNSFGVTSAHYLIDFDEDKDGWTADLECIDWNGSHFGRRTTSVQIPWYDGEKRIDSLDLCPLKWRKDRESLEALLVARGHKFEALRGYHFMHCDGASYHDHSAGNFPARGGKPVHGRVVIDAHAYYECQGMTKPGWERLDPGSSMMPQSPTSIARRQTHRDSPSYEEHVDFRREILNRAVAAATAAASPVYGDNKLQQSGLGNILKKAQDVKAQRNVVDQPVLSEEQCMVTHTHVKGMDLSKREWCVFYVEDLANIEWRPEIFKRLVLQEGVKEMALTAIKHKQEANVDIDVVPGKGRGLLLLAFGPPGTGKTMTAEAVAEECHLPLFSISAGDLGSNPTFVEKALDMAFQCCTLWNAVMLLDEADVFLAKRTLEGLQRNELGILFLTTNRMESIDAAFQSRIDLMLPFDPLTREARREVWSNFVKAEVNNGGSSSSSDDRFGVYPEELEELAAMDLNGREIKNLVKTALVLHVAEDKGQGADNNTKVIGGNLLKLAKMRIRAQQLLKE</sequence>
<dbReference type="InterPro" id="IPR056599">
    <property type="entry name" value="AAA_lid_fung"/>
</dbReference>
<feature type="domain" description="AAA+ ATPase" evidence="2">
    <location>
        <begin position="481"/>
        <end position="596"/>
    </location>
</feature>
<protein>
    <submittedName>
        <fullName evidence="3">P-loop containing nucleoside triphosphate hydrolase protein</fullName>
    </submittedName>
</protein>
<dbReference type="InterPro" id="IPR003593">
    <property type="entry name" value="AAA+_ATPase"/>
</dbReference>
<feature type="region of interest" description="Disordered" evidence="1">
    <location>
        <begin position="1"/>
        <end position="33"/>
    </location>
</feature>
<gene>
    <name evidence="3" type="ORF">PGQ11_005794</name>
</gene>
<evidence type="ECO:0000256" key="1">
    <source>
        <dbReference type="SAM" id="MobiDB-lite"/>
    </source>
</evidence>
<dbReference type="Gene3D" id="3.40.50.300">
    <property type="entry name" value="P-loop containing nucleotide triphosphate hydrolases"/>
    <property type="match status" value="1"/>
</dbReference>
<dbReference type="InterPro" id="IPR003959">
    <property type="entry name" value="ATPase_AAA_core"/>
</dbReference>
<name>A0ABR2JC63_9PEZI</name>
<proteinExistence type="predicted"/>
<keyword evidence="4" id="KW-1185">Reference proteome</keyword>
<dbReference type="Pfam" id="PF23232">
    <property type="entry name" value="AAA_lid_13"/>
    <property type="match status" value="1"/>
</dbReference>
<dbReference type="PANTHER" id="PTHR46411">
    <property type="entry name" value="FAMILY ATPASE, PUTATIVE-RELATED"/>
    <property type="match status" value="1"/>
</dbReference>
<dbReference type="InterPro" id="IPR054289">
    <property type="entry name" value="DUF7025"/>
</dbReference>
<dbReference type="SUPFAM" id="SSF52540">
    <property type="entry name" value="P-loop containing nucleoside triphosphate hydrolases"/>
    <property type="match status" value="1"/>
</dbReference>
<reference evidence="3 4" key="1">
    <citation type="journal article" date="2024" name="IMA Fungus">
        <title>Apiospora arundinis, a panoply of carbohydrate-active enzymes and secondary metabolites.</title>
        <authorList>
            <person name="Sorensen T."/>
            <person name="Petersen C."/>
            <person name="Muurmann A.T."/>
            <person name="Christiansen J.V."/>
            <person name="Brundto M.L."/>
            <person name="Overgaard C.K."/>
            <person name="Boysen A.T."/>
            <person name="Wollenberg R.D."/>
            <person name="Larsen T.O."/>
            <person name="Sorensen J.L."/>
            <person name="Nielsen K.L."/>
            <person name="Sondergaard T.E."/>
        </authorList>
    </citation>
    <scope>NUCLEOTIDE SEQUENCE [LARGE SCALE GENOMIC DNA]</scope>
    <source>
        <strain evidence="3 4">AAU 773</strain>
    </source>
</reference>
<dbReference type="GO" id="GO:0016787">
    <property type="term" value="F:hydrolase activity"/>
    <property type="evidence" value="ECO:0007669"/>
    <property type="project" value="UniProtKB-KW"/>
</dbReference>
<dbReference type="SMART" id="SM00382">
    <property type="entry name" value="AAA"/>
    <property type="match status" value="1"/>
</dbReference>
<dbReference type="CDD" id="cd19481">
    <property type="entry name" value="RecA-like_protease"/>
    <property type="match status" value="1"/>
</dbReference>